<proteinExistence type="predicted"/>
<evidence type="ECO:0000313" key="3">
    <source>
        <dbReference type="EMBL" id="MWV28631.1"/>
    </source>
</evidence>
<keyword evidence="4" id="KW-1185">Reference proteome</keyword>
<name>A0A844XDK3_9SPHN</name>
<dbReference type="EMBL" id="WUBR01000002">
    <property type="protein sequence ID" value="MWV28631.1"/>
    <property type="molecule type" value="Genomic_DNA"/>
</dbReference>
<dbReference type="Gene3D" id="3.40.30.10">
    <property type="entry name" value="Glutaredoxin"/>
    <property type="match status" value="1"/>
</dbReference>
<protein>
    <submittedName>
        <fullName evidence="3">Glutathione S-transferase family protein</fullName>
    </submittedName>
</protein>
<reference evidence="3 4" key="1">
    <citation type="submission" date="2019-12" db="EMBL/GenBank/DDBJ databases">
        <authorList>
            <person name="Lee S.D."/>
        </authorList>
    </citation>
    <scope>NUCLEOTIDE SEQUENCE [LARGE SCALE GENOMIC DNA]</scope>
    <source>
        <strain evidence="3 4">GH3-10</strain>
    </source>
</reference>
<gene>
    <name evidence="3" type="ORF">GRF63_12015</name>
</gene>
<dbReference type="AlphaFoldDB" id="A0A844XDK3"/>
<dbReference type="SUPFAM" id="SSF47616">
    <property type="entry name" value="GST C-terminal domain-like"/>
    <property type="match status" value="1"/>
</dbReference>
<dbReference type="SUPFAM" id="SSF52833">
    <property type="entry name" value="Thioredoxin-like"/>
    <property type="match status" value="1"/>
</dbReference>
<evidence type="ECO:0000259" key="2">
    <source>
        <dbReference type="PROSITE" id="PS50405"/>
    </source>
</evidence>
<feature type="domain" description="GST C-terminal" evidence="2">
    <location>
        <begin position="97"/>
        <end position="219"/>
    </location>
</feature>
<dbReference type="Pfam" id="PF13410">
    <property type="entry name" value="GST_C_2"/>
    <property type="match status" value="1"/>
</dbReference>
<dbReference type="Pfam" id="PF13409">
    <property type="entry name" value="GST_N_2"/>
    <property type="match status" value="1"/>
</dbReference>
<dbReference type="PROSITE" id="PS50405">
    <property type="entry name" value="GST_CTER"/>
    <property type="match status" value="1"/>
</dbReference>
<dbReference type="SFLD" id="SFLDS00019">
    <property type="entry name" value="Glutathione_Transferase_(cytos"/>
    <property type="match status" value="1"/>
</dbReference>
<dbReference type="CDD" id="cd03057">
    <property type="entry name" value="GST_N_Beta"/>
    <property type="match status" value="1"/>
</dbReference>
<dbReference type="InterPro" id="IPR040079">
    <property type="entry name" value="Glutathione_S-Trfase"/>
</dbReference>
<evidence type="ECO:0000313" key="4">
    <source>
        <dbReference type="Proteomes" id="UP000461409"/>
    </source>
</evidence>
<organism evidence="3 4">
    <name type="scientific">Aurantiacibacter rhizosphaerae</name>
    <dbReference type="NCBI Taxonomy" id="2691582"/>
    <lineage>
        <taxon>Bacteria</taxon>
        <taxon>Pseudomonadati</taxon>
        <taxon>Pseudomonadota</taxon>
        <taxon>Alphaproteobacteria</taxon>
        <taxon>Sphingomonadales</taxon>
        <taxon>Erythrobacteraceae</taxon>
        <taxon>Aurantiacibacter</taxon>
    </lineage>
</organism>
<dbReference type="PANTHER" id="PTHR44051:SF8">
    <property type="entry name" value="GLUTATHIONE S-TRANSFERASE GSTA"/>
    <property type="match status" value="1"/>
</dbReference>
<dbReference type="Gene3D" id="1.20.1050.10">
    <property type="match status" value="1"/>
</dbReference>
<dbReference type="PANTHER" id="PTHR44051">
    <property type="entry name" value="GLUTATHIONE S-TRANSFERASE-RELATED"/>
    <property type="match status" value="1"/>
</dbReference>
<accession>A0A844XDK3</accession>
<dbReference type="InterPro" id="IPR010987">
    <property type="entry name" value="Glutathione-S-Trfase_C-like"/>
</dbReference>
<evidence type="ECO:0000259" key="1">
    <source>
        <dbReference type="PROSITE" id="PS50404"/>
    </source>
</evidence>
<dbReference type="InterPro" id="IPR036282">
    <property type="entry name" value="Glutathione-S-Trfase_C_sf"/>
</dbReference>
<dbReference type="PROSITE" id="PS50404">
    <property type="entry name" value="GST_NTER"/>
    <property type="match status" value="1"/>
</dbReference>
<dbReference type="InterPro" id="IPR036249">
    <property type="entry name" value="Thioredoxin-like_sf"/>
</dbReference>
<dbReference type="SFLD" id="SFLDG00358">
    <property type="entry name" value="Main_(cytGST)"/>
    <property type="match status" value="1"/>
</dbReference>
<dbReference type="Proteomes" id="UP000461409">
    <property type="component" value="Unassembled WGS sequence"/>
</dbReference>
<reference evidence="3 4" key="2">
    <citation type="submission" date="2020-02" db="EMBL/GenBank/DDBJ databases">
        <title>Erythrobacter dongmakensis sp. nov., isolated from a tidal mudflat.</title>
        <authorList>
            <person name="Kim I.S."/>
        </authorList>
    </citation>
    <scope>NUCLEOTIDE SEQUENCE [LARGE SCALE GENOMIC DNA]</scope>
    <source>
        <strain evidence="3 4">GH3-10</strain>
    </source>
</reference>
<dbReference type="GO" id="GO:0016740">
    <property type="term" value="F:transferase activity"/>
    <property type="evidence" value="ECO:0007669"/>
    <property type="project" value="UniProtKB-KW"/>
</dbReference>
<keyword evidence="3" id="KW-0808">Transferase</keyword>
<dbReference type="InterPro" id="IPR004045">
    <property type="entry name" value="Glutathione_S-Trfase_N"/>
</dbReference>
<sequence>MRSEGFPMSHDLKLFFAYTACTRVTLTALEQVGAPYDAQLVLFEKGEHKSPDYLAVNPAGKVPCLLVDGEPLTENGAILRWLHAEYPDGGLFPAASSNWQRAQQLSVLFWISASWHPYVRAVKMPMAWTTGDIAPVRERGGELISGVLDRLDEELATRRWWFGDEWSIVDTYFWWAYINSEFGGFDLSPWKHIARHRADNEALPQLQRALAKEQAAWDARKEELG</sequence>
<comment type="caution">
    <text evidence="3">The sequence shown here is derived from an EMBL/GenBank/DDBJ whole genome shotgun (WGS) entry which is preliminary data.</text>
</comment>
<feature type="domain" description="GST N-terminal" evidence="1">
    <location>
        <begin position="9"/>
        <end position="90"/>
    </location>
</feature>